<dbReference type="InterPro" id="IPR036162">
    <property type="entry name" value="Resolvase-like_N_sf"/>
</dbReference>
<organism evidence="4 5">
    <name type="scientific">Dorea longicatena</name>
    <dbReference type="NCBI Taxonomy" id="88431"/>
    <lineage>
        <taxon>Bacteria</taxon>
        <taxon>Bacillati</taxon>
        <taxon>Bacillota</taxon>
        <taxon>Clostridia</taxon>
        <taxon>Lachnospirales</taxon>
        <taxon>Lachnospiraceae</taxon>
        <taxon>Dorea</taxon>
    </lineage>
</organism>
<dbReference type="SUPFAM" id="SSF46785">
    <property type="entry name" value="Winged helix' DNA-binding domain"/>
    <property type="match status" value="1"/>
</dbReference>
<dbReference type="CDD" id="cd00338">
    <property type="entry name" value="Ser_Recombinase"/>
    <property type="match status" value="1"/>
</dbReference>
<dbReference type="PROSITE" id="PS51736">
    <property type="entry name" value="RECOMBINASES_3"/>
    <property type="match status" value="1"/>
</dbReference>
<evidence type="ECO:0000256" key="1">
    <source>
        <dbReference type="SAM" id="Coils"/>
    </source>
</evidence>
<reference evidence="4 5" key="1">
    <citation type="submission" date="2019-07" db="EMBL/GenBank/DDBJ databases">
        <authorList>
            <person name="Hibberd C M."/>
            <person name="Gehrig L. J."/>
            <person name="Chang H.-W."/>
            <person name="Venkatesh S."/>
        </authorList>
    </citation>
    <scope>NUCLEOTIDE SEQUENCE [LARGE SCALE GENOMIC DNA]</scope>
    <source>
        <strain evidence="4">Dorea_longicatena_SSTS_Bg7063</strain>
    </source>
</reference>
<dbReference type="GO" id="GO:0000150">
    <property type="term" value="F:DNA strand exchange activity"/>
    <property type="evidence" value="ECO:0007669"/>
    <property type="project" value="InterPro"/>
</dbReference>
<evidence type="ECO:0000313" key="4">
    <source>
        <dbReference type="EMBL" id="VUX23411.1"/>
    </source>
</evidence>
<proteinExistence type="predicted"/>
<dbReference type="Pfam" id="PF00239">
    <property type="entry name" value="Resolvase"/>
    <property type="match status" value="1"/>
</dbReference>
<feature type="domain" description="Resolvase/invertase-type recombinase catalytic" evidence="2">
    <location>
        <begin position="4"/>
        <end position="149"/>
    </location>
</feature>
<protein>
    <recommendedName>
        <fullName evidence="6">Winged helix-turn-helix transcriptional regulator</fullName>
    </recommendedName>
</protein>
<evidence type="ECO:0008006" key="6">
    <source>
        <dbReference type="Google" id="ProtNLM"/>
    </source>
</evidence>
<dbReference type="Gene3D" id="3.90.1750.20">
    <property type="entry name" value="Putative Large Serine Recombinase, Chain B, Domain 2"/>
    <property type="match status" value="1"/>
</dbReference>
<keyword evidence="1" id="KW-0175">Coiled coil</keyword>
<dbReference type="PANTHER" id="PTHR30461">
    <property type="entry name" value="DNA-INVERTASE FROM LAMBDOID PROPHAGE"/>
    <property type="match status" value="1"/>
</dbReference>
<dbReference type="AlphaFoldDB" id="A0A564UW47"/>
<sequence length="612" mass="72169">MMLRAVTYCRCSTEEESQKDALSKQVKEAAECVRKNGWILVDEYIESRSGTTTVGRTEYNRLMEDMERDQFDIIVIKSQDRLMRNTKDWYLFVDRLVVRQKKLYIYIEQKFYTTDDALITGIKAILAEEYSRELSKKINNAHRHRQKTGASVLLTPNVYGFRKGADHEVELIEEEAEVKRKMYQLCASGFGTRTIETILKNDGVLKRSGKPFSANDILRIIKNPLNKGCVVMGRLHYDFDSKKTIRMPEEAQYVHEHRIPATVSDELWELANEAIRNRRRNKSEWEETKGRNSGKYQLSGKLYCGLCGSPYYRRIRRRYKDNSFIYEWKCKTYLETGRNTGRLDRPQLRKVKLEHVEGCDNVHLEEEKLYQLLEQNCMQSYQIDKELITKKMVTVLKKVLREQNLQPEIEQKIQRKEKLKLQMQRLVDKLLDGVLSDQIYQEKQKELEQQLTLVQEQLTKLEQKKAQKNLLEDRIKQIEKSLREDNLIEKASVARMLDEIDKIKIYPTYMEVYLNVQKVLGVHGLSEVCEEKADYEIFKIEYGNMFDYKKEKSQEREAIVELIRENPDMTVKMMAEKLGISVVAARYRVKVLKSENRIRFNGAGGKGYWEIL</sequence>
<dbReference type="SMART" id="SM00857">
    <property type="entry name" value="Resolvase"/>
    <property type="match status" value="1"/>
</dbReference>
<dbReference type="Proteomes" id="UP000398619">
    <property type="component" value="Unassembled WGS sequence"/>
</dbReference>
<dbReference type="EMBL" id="CABHNM010000079">
    <property type="protein sequence ID" value="VUX23411.1"/>
    <property type="molecule type" value="Genomic_DNA"/>
</dbReference>
<evidence type="ECO:0000259" key="2">
    <source>
        <dbReference type="PROSITE" id="PS51736"/>
    </source>
</evidence>
<dbReference type="InterPro" id="IPR036388">
    <property type="entry name" value="WH-like_DNA-bd_sf"/>
</dbReference>
<dbReference type="InterPro" id="IPR025827">
    <property type="entry name" value="Zn_ribbon_recom_dom"/>
</dbReference>
<feature type="coiled-coil region" evidence="1">
    <location>
        <begin position="409"/>
        <end position="481"/>
    </location>
</feature>
<feature type="domain" description="Recombinase" evidence="3">
    <location>
        <begin position="158"/>
        <end position="281"/>
    </location>
</feature>
<dbReference type="RefSeq" id="WP_144101713.1">
    <property type="nucleotide sequence ID" value="NZ_CABHNM010000079.1"/>
</dbReference>
<dbReference type="PANTHER" id="PTHR30461:SF23">
    <property type="entry name" value="DNA RECOMBINASE-RELATED"/>
    <property type="match status" value="1"/>
</dbReference>
<dbReference type="InterPro" id="IPR036390">
    <property type="entry name" value="WH_DNA-bd_sf"/>
</dbReference>
<dbReference type="InterPro" id="IPR006119">
    <property type="entry name" value="Resolv_N"/>
</dbReference>
<dbReference type="Pfam" id="PF13408">
    <property type="entry name" value="Zn_ribbon_recom"/>
    <property type="match status" value="1"/>
</dbReference>
<dbReference type="Gene3D" id="1.10.10.10">
    <property type="entry name" value="Winged helix-like DNA-binding domain superfamily/Winged helix DNA-binding domain"/>
    <property type="match status" value="1"/>
</dbReference>
<dbReference type="InterPro" id="IPR050639">
    <property type="entry name" value="SSR_resolvase"/>
</dbReference>
<evidence type="ECO:0000313" key="5">
    <source>
        <dbReference type="Proteomes" id="UP000398619"/>
    </source>
</evidence>
<gene>
    <name evidence="4" type="ORF">DLSSTS7063_03193</name>
</gene>
<dbReference type="SUPFAM" id="SSF53041">
    <property type="entry name" value="Resolvase-like"/>
    <property type="match status" value="1"/>
</dbReference>
<name>A0A564UW47_9FIRM</name>
<dbReference type="Pfam" id="PF13412">
    <property type="entry name" value="HTH_24"/>
    <property type="match status" value="1"/>
</dbReference>
<dbReference type="PROSITE" id="PS51737">
    <property type="entry name" value="RECOMBINASE_DNA_BIND"/>
    <property type="match status" value="1"/>
</dbReference>
<accession>A0A564UW47</accession>
<dbReference type="InterPro" id="IPR038109">
    <property type="entry name" value="DNA_bind_recomb_sf"/>
</dbReference>
<dbReference type="GO" id="GO:0003677">
    <property type="term" value="F:DNA binding"/>
    <property type="evidence" value="ECO:0007669"/>
    <property type="project" value="InterPro"/>
</dbReference>
<dbReference type="Pfam" id="PF07508">
    <property type="entry name" value="Recombinase"/>
    <property type="match status" value="1"/>
</dbReference>
<dbReference type="InterPro" id="IPR011109">
    <property type="entry name" value="DNA_bind_recombinase_dom"/>
</dbReference>
<evidence type="ECO:0000259" key="3">
    <source>
        <dbReference type="PROSITE" id="PS51737"/>
    </source>
</evidence>
<dbReference type="Gene3D" id="3.40.50.1390">
    <property type="entry name" value="Resolvase, N-terminal catalytic domain"/>
    <property type="match status" value="1"/>
</dbReference>